<keyword evidence="5" id="KW-0346">Stress response</keyword>
<keyword evidence="6" id="KW-1185">Reference proteome</keyword>
<dbReference type="InterPro" id="IPR002423">
    <property type="entry name" value="Cpn60/GroEL/TCP-1"/>
</dbReference>
<evidence type="ECO:0000313" key="5">
    <source>
        <dbReference type="EMBL" id="BES89045.1"/>
    </source>
</evidence>
<dbReference type="Pfam" id="PF00118">
    <property type="entry name" value="Cpn60_TCP1"/>
    <property type="match status" value="1"/>
</dbReference>
<keyword evidence="4" id="KW-0143">Chaperone</keyword>
<dbReference type="PRINTS" id="PR00304">
    <property type="entry name" value="TCOMPLEXTCP1"/>
</dbReference>
<protein>
    <submittedName>
        <fullName evidence="5">Heat shock protein</fullName>
    </submittedName>
</protein>
<accession>A0ABN7A9Y5</accession>
<proteinExistence type="inferred from homology"/>
<dbReference type="Gene3D" id="1.10.560.10">
    <property type="entry name" value="GroEL-like equatorial domain"/>
    <property type="match status" value="1"/>
</dbReference>
<evidence type="ECO:0000256" key="2">
    <source>
        <dbReference type="ARBA" id="ARBA00022741"/>
    </source>
</evidence>
<reference evidence="5 6" key="1">
    <citation type="submission" date="2023-09" db="EMBL/GenBank/DDBJ databases">
        <title>Nesidiocoris tenuis whole genome shotgun sequence.</title>
        <authorList>
            <person name="Shibata T."/>
            <person name="Shimoda M."/>
            <person name="Kobayashi T."/>
            <person name="Uehara T."/>
        </authorList>
    </citation>
    <scope>NUCLEOTIDE SEQUENCE [LARGE SCALE GENOMIC DNA]</scope>
    <source>
        <strain evidence="5 6">Japan</strain>
    </source>
</reference>
<keyword evidence="3" id="KW-0067">ATP-binding</keyword>
<evidence type="ECO:0000256" key="3">
    <source>
        <dbReference type="ARBA" id="ARBA00022840"/>
    </source>
</evidence>
<dbReference type="SUPFAM" id="SSF48592">
    <property type="entry name" value="GroEL equatorial domain-like"/>
    <property type="match status" value="1"/>
</dbReference>
<comment type="similarity">
    <text evidence="1">Belongs to the chaperonin (HSP60) family.</text>
</comment>
<dbReference type="PANTHER" id="PTHR45633">
    <property type="entry name" value="60 KDA HEAT SHOCK PROTEIN, MITOCHONDRIAL"/>
    <property type="match status" value="1"/>
</dbReference>
<evidence type="ECO:0000313" key="6">
    <source>
        <dbReference type="Proteomes" id="UP001307889"/>
    </source>
</evidence>
<dbReference type="InterPro" id="IPR001844">
    <property type="entry name" value="Cpn60/GroEL"/>
</dbReference>
<name>A0ABN7A9Y5_9HEMI</name>
<sequence length="85" mass="8762">MLEGVEVLASAVGLTMGPKGGTVALEQYKADPKITKDGFTVARAIDLRDSFQNIGAKLVVDVAENTNKKAGDGTTTATVNIHGSS</sequence>
<gene>
    <name evidence="5" type="ORF">NTJ_01852</name>
</gene>
<evidence type="ECO:0000256" key="4">
    <source>
        <dbReference type="ARBA" id="ARBA00023186"/>
    </source>
</evidence>
<organism evidence="5 6">
    <name type="scientific">Nesidiocoris tenuis</name>
    <dbReference type="NCBI Taxonomy" id="355587"/>
    <lineage>
        <taxon>Eukaryota</taxon>
        <taxon>Metazoa</taxon>
        <taxon>Ecdysozoa</taxon>
        <taxon>Arthropoda</taxon>
        <taxon>Hexapoda</taxon>
        <taxon>Insecta</taxon>
        <taxon>Pterygota</taxon>
        <taxon>Neoptera</taxon>
        <taxon>Paraneoptera</taxon>
        <taxon>Hemiptera</taxon>
        <taxon>Heteroptera</taxon>
        <taxon>Panheteroptera</taxon>
        <taxon>Cimicomorpha</taxon>
        <taxon>Miridae</taxon>
        <taxon>Dicyphina</taxon>
        <taxon>Nesidiocoris</taxon>
    </lineage>
</organism>
<dbReference type="InterPro" id="IPR017998">
    <property type="entry name" value="Chaperone_TCP-1"/>
</dbReference>
<dbReference type="Proteomes" id="UP001307889">
    <property type="component" value="Chromosome 1"/>
</dbReference>
<dbReference type="InterPro" id="IPR027413">
    <property type="entry name" value="GROEL-like_equatorial_sf"/>
</dbReference>
<keyword evidence="2" id="KW-0547">Nucleotide-binding</keyword>
<evidence type="ECO:0000256" key="1">
    <source>
        <dbReference type="ARBA" id="ARBA00006607"/>
    </source>
</evidence>
<dbReference type="EMBL" id="AP028909">
    <property type="protein sequence ID" value="BES89045.1"/>
    <property type="molecule type" value="Genomic_DNA"/>
</dbReference>